<evidence type="ECO:0000256" key="5">
    <source>
        <dbReference type="SAM" id="MobiDB-lite"/>
    </source>
</evidence>
<protein>
    <submittedName>
        <fullName evidence="8">Rhomboid family intramembrane serine protease</fullName>
    </submittedName>
</protein>
<evidence type="ECO:0000313" key="8">
    <source>
        <dbReference type="EMBL" id="PWC02392.1"/>
    </source>
</evidence>
<dbReference type="AlphaFoldDB" id="A0A2U1T8S9"/>
<dbReference type="GO" id="GO:0006508">
    <property type="term" value="P:proteolysis"/>
    <property type="evidence" value="ECO:0007669"/>
    <property type="project" value="UniProtKB-KW"/>
</dbReference>
<accession>A0A2U1T8S9</accession>
<feature type="transmembrane region" description="Helical" evidence="6">
    <location>
        <begin position="203"/>
        <end position="224"/>
    </location>
</feature>
<feature type="transmembrane region" description="Helical" evidence="6">
    <location>
        <begin position="92"/>
        <end position="119"/>
    </location>
</feature>
<dbReference type="Proteomes" id="UP000244989">
    <property type="component" value="Unassembled WGS sequence"/>
</dbReference>
<feature type="transmembrane region" description="Helical" evidence="6">
    <location>
        <begin position="152"/>
        <end position="172"/>
    </location>
</feature>
<keyword evidence="4 6" id="KW-0472">Membrane</keyword>
<evidence type="ECO:0000313" key="9">
    <source>
        <dbReference type="Proteomes" id="UP000244989"/>
    </source>
</evidence>
<keyword evidence="9" id="KW-1185">Reference proteome</keyword>
<dbReference type="SUPFAM" id="SSF144091">
    <property type="entry name" value="Rhomboid-like"/>
    <property type="match status" value="1"/>
</dbReference>
<dbReference type="KEGG" id="cyz:C3B44_09485"/>
<comment type="caution">
    <text evidence="8">The sequence shown here is derived from an EMBL/GenBank/DDBJ whole genome shotgun (WGS) entry which is preliminary data.</text>
</comment>
<evidence type="ECO:0000259" key="7">
    <source>
        <dbReference type="Pfam" id="PF01694"/>
    </source>
</evidence>
<feature type="region of interest" description="Disordered" evidence="5">
    <location>
        <begin position="1"/>
        <end position="45"/>
    </location>
</feature>
<dbReference type="InterPro" id="IPR050925">
    <property type="entry name" value="Rhomboid_protease_S54"/>
</dbReference>
<dbReference type="InterPro" id="IPR022764">
    <property type="entry name" value="Peptidase_S54_rhomboid_dom"/>
</dbReference>
<evidence type="ECO:0000256" key="1">
    <source>
        <dbReference type="ARBA" id="ARBA00004141"/>
    </source>
</evidence>
<evidence type="ECO:0000256" key="3">
    <source>
        <dbReference type="ARBA" id="ARBA00022989"/>
    </source>
</evidence>
<proteinExistence type="predicted"/>
<dbReference type="GO" id="GO:0016020">
    <property type="term" value="C:membrane"/>
    <property type="evidence" value="ECO:0007669"/>
    <property type="project" value="UniProtKB-SubCell"/>
</dbReference>
<keyword evidence="8" id="KW-0378">Hydrolase</keyword>
<comment type="subcellular location">
    <subcellularLocation>
        <location evidence="1">Membrane</location>
        <topology evidence="1">Multi-pass membrane protein</topology>
    </subcellularLocation>
</comment>
<feature type="compositionally biased region" description="Polar residues" evidence="5">
    <location>
        <begin position="1"/>
        <end position="15"/>
    </location>
</feature>
<dbReference type="Gene3D" id="1.20.1540.10">
    <property type="entry name" value="Rhomboid-like"/>
    <property type="match status" value="1"/>
</dbReference>
<evidence type="ECO:0000256" key="2">
    <source>
        <dbReference type="ARBA" id="ARBA00022692"/>
    </source>
</evidence>
<feature type="domain" description="Peptidase S54 rhomboid" evidence="7">
    <location>
        <begin position="88"/>
        <end position="222"/>
    </location>
</feature>
<dbReference type="OrthoDB" id="465874at2"/>
<gene>
    <name evidence="8" type="ORF">DF222_01785</name>
</gene>
<dbReference type="GO" id="GO:0004252">
    <property type="term" value="F:serine-type endopeptidase activity"/>
    <property type="evidence" value="ECO:0007669"/>
    <property type="project" value="InterPro"/>
</dbReference>
<keyword evidence="3 6" id="KW-1133">Transmembrane helix</keyword>
<dbReference type="RefSeq" id="WP_108432162.1">
    <property type="nucleotide sequence ID" value="NZ_CP026947.1"/>
</dbReference>
<name>A0A2U1T8S9_9CORY</name>
<reference evidence="9" key="1">
    <citation type="submission" date="2018-04" db="EMBL/GenBank/DDBJ databases">
        <authorList>
            <person name="Liu S."/>
            <person name="Wang Z."/>
            <person name="Li J."/>
        </authorList>
    </citation>
    <scope>NUCLEOTIDE SEQUENCE [LARGE SCALE GENOMIC DNA]</scope>
    <source>
        <strain evidence="9">2189</strain>
    </source>
</reference>
<sequence>MTYSDPSRYRSTSPGFGTAGNYGSGAPVATQRGRAPQPQRHRRGGGLSGALRYSIGFVVVIWAVHIINLVFFDGGLLAFGIRPMDTSSLWGIVTAPLLHASFEHLISNTVPGAVFAFLVGFSGRRAFWEVTAIVVLVAGVGTWLFGGVGTNHIGASSLVYGWLAYLLVRGIFNRSFRQILLGLVLGFFYSGLVWGLLPGTPGMSWQGHLFGAIGGILAGMMITSDDPPKLVGRRNA</sequence>
<evidence type="ECO:0000256" key="6">
    <source>
        <dbReference type="SAM" id="Phobius"/>
    </source>
</evidence>
<feature type="transmembrane region" description="Helical" evidence="6">
    <location>
        <begin position="126"/>
        <end position="146"/>
    </location>
</feature>
<feature type="transmembrane region" description="Helical" evidence="6">
    <location>
        <begin position="179"/>
        <end position="197"/>
    </location>
</feature>
<keyword evidence="8" id="KW-0645">Protease</keyword>
<keyword evidence="2 6" id="KW-0812">Transmembrane</keyword>
<feature type="transmembrane region" description="Helical" evidence="6">
    <location>
        <begin position="50"/>
        <end position="72"/>
    </location>
</feature>
<dbReference type="PANTHER" id="PTHR43731">
    <property type="entry name" value="RHOMBOID PROTEASE"/>
    <property type="match status" value="1"/>
</dbReference>
<dbReference type="EMBL" id="QEEZ01000003">
    <property type="protein sequence ID" value="PWC02392.1"/>
    <property type="molecule type" value="Genomic_DNA"/>
</dbReference>
<dbReference type="InterPro" id="IPR035952">
    <property type="entry name" value="Rhomboid-like_sf"/>
</dbReference>
<dbReference type="PANTHER" id="PTHR43731:SF9">
    <property type="entry name" value="SLR1461 PROTEIN"/>
    <property type="match status" value="1"/>
</dbReference>
<evidence type="ECO:0000256" key="4">
    <source>
        <dbReference type="ARBA" id="ARBA00023136"/>
    </source>
</evidence>
<organism evidence="8 9">
    <name type="scientific">Corynebacterium yudongzhengii</name>
    <dbReference type="NCBI Taxonomy" id="2080740"/>
    <lineage>
        <taxon>Bacteria</taxon>
        <taxon>Bacillati</taxon>
        <taxon>Actinomycetota</taxon>
        <taxon>Actinomycetes</taxon>
        <taxon>Mycobacteriales</taxon>
        <taxon>Corynebacteriaceae</taxon>
        <taxon>Corynebacterium</taxon>
    </lineage>
</organism>
<dbReference type="Pfam" id="PF01694">
    <property type="entry name" value="Rhomboid"/>
    <property type="match status" value="1"/>
</dbReference>